<dbReference type="GO" id="GO:0003677">
    <property type="term" value="F:DNA binding"/>
    <property type="evidence" value="ECO:0007669"/>
    <property type="project" value="UniProtKB-KW"/>
</dbReference>
<keyword evidence="2" id="KW-0238">DNA-binding</keyword>
<protein>
    <submittedName>
        <fullName evidence="5">Transcriptional regulator</fullName>
    </submittedName>
</protein>
<evidence type="ECO:0000313" key="5">
    <source>
        <dbReference type="EMBL" id="PSJ48193.1"/>
    </source>
</evidence>
<dbReference type="SUPFAM" id="SSF48008">
    <property type="entry name" value="GntR ligand-binding domain-like"/>
    <property type="match status" value="1"/>
</dbReference>
<evidence type="ECO:0000259" key="4">
    <source>
        <dbReference type="PROSITE" id="PS50949"/>
    </source>
</evidence>
<dbReference type="SMART" id="SM00345">
    <property type="entry name" value="HTH_GNTR"/>
    <property type="match status" value="2"/>
</dbReference>
<dbReference type="PROSITE" id="PS50949">
    <property type="entry name" value="HTH_GNTR"/>
    <property type="match status" value="1"/>
</dbReference>
<sequence>MTPLQQRTVRELVLHIRQERYPAGHHLKASFLAEQLGVSRSPVNAALAHLAELGVLEHDRNRGFFLRCPADELDSALVALVGGSEDPLYQRIVDLRLARQLPDKVLESDLMRLLDTSRANLGRVLSRIQEEGWIERRAGQGWEFLSLIDSRQAYEESYYYRLALEPAALLSPDFRADPAELAECLRQQEFIAESGYLSMTPFELFEANSHFHETLALWSHNRFIHQSLVRLDQLRRLVEYRQAARRAPRREQALEHIAILQCIAGGELVEAAALMRRHLNQALRAKREFRLEP</sequence>
<accession>A0A2P7RD93</accession>
<feature type="domain" description="HTH gntR-type" evidence="4">
    <location>
        <begin position="2"/>
        <end position="69"/>
    </location>
</feature>
<dbReference type="InterPro" id="IPR036388">
    <property type="entry name" value="WH-like_DNA-bd_sf"/>
</dbReference>
<evidence type="ECO:0000256" key="3">
    <source>
        <dbReference type="ARBA" id="ARBA00023163"/>
    </source>
</evidence>
<gene>
    <name evidence="5" type="ORF">C7H85_02430</name>
</gene>
<dbReference type="InterPro" id="IPR000524">
    <property type="entry name" value="Tscrpt_reg_HTH_GntR"/>
</dbReference>
<reference evidence="5 6" key="1">
    <citation type="submission" date="2018-03" db="EMBL/GenBank/DDBJ databases">
        <title>The draft genome of Zobellella sp. 59N8.</title>
        <authorList>
            <person name="Liu L."/>
            <person name="Li L."/>
            <person name="Zhang X."/>
            <person name="Liang L."/>
            <person name="Wang T."/>
        </authorList>
    </citation>
    <scope>NUCLEOTIDE SEQUENCE [LARGE SCALE GENOMIC DNA]</scope>
    <source>
        <strain evidence="5 6">59N8</strain>
    </source>
</reference>
<evidence type="ECO:0000256" key="1">
    <source>
        <dbReference type="ARBA" id="ARBA00023015"/>
    </source>
</evidence>
<comment type="caution">
    <text evidence="5">The sequence shown here is derived from an EMBL/GenBank/DDBJ whole genome shotgun (WGS) entry which is preliminary data.</text>
</comment>
<keyword evidence="6" id="KW-1185">Reference proteome</keyword>
<keyword evidence="3" id="KW-0804">Transcription</keyword>
<dbReference type="RefSeq" id="WP_106728604.1">
    <property type="nucleotide sequence ID" value="NZ_PXYG01000001.1"/>
</dbReference>
<evidence type="ECO:0000256" key="2">
    <source>
        <dbReference type="ARBA" id="ARBA00023125"/>
    </source>
</evidence>
<dbReference type="EMBL" id="PXYG01000001">
    <property type="protein sequence ID" value="PSJ48193.1"/>
    <property type="molecule type" value="Genomic_DNA"/>
</dbReference>
<dbReference type="Pfam" id="PF00392">
    <property type="entry name" value="GntR"/>
    <property type="match status" value="1"/>
</dbReference>
<dbReference type="GO" id="GO:0003700">
    <property type="term" value="F:DNA-binding transcription factor activity"/>
    <property type="evidence" value="ECO:0007669"/>
    <property type="project" value="InterPro"/>
</dbReference>
<dbReference type="PANTHER" id="PTHR43537:SF49">
    <property type="entry name" value="TRANSCRIPTIONAL REGULATORY PROTEIN"/>
    <property type="match status" value="1"/>
</dbReference>
<dbReference type="InterPro" id="IPR008920">
    <property type="entry name" value="TF_FadR/GntR_C"/>
</dbReference>
<dbReference type="SUPFAM" id="SSF46785">
    <property type="entry name" value="Winged helix' DNA-binding domain"/>
    <property type="match status" value="1"/>
</dbReference>
<name>A0A2P7RD93_9GAMM</name>
<dbReference type="SMART" id="SM00895">
    <property type="entry name" value="FCD"/>
    <property type="match status" value="1"/>
</dbReference>
<dbReference type="OrthoDB" id="7005926at2"/>
<proteinExistence type="predicted"/>
<dbReference type="AlphaFoldDB" id="A0A2P7RD93"/>
<dbReference type="InterPro" id="IPR036390">
    <property type="entry name" value="WH_DNA-bd_sf"/>
</dbReference>
<keyword evidence="1" id="KW-0805">Transcription regulation</keyword>
<organism evidence="5 6">
    <name type="scientific">Zobellella endophytica</name>
    <dbReference type="NCBI Taxonomy" id="2116700"/>
    <lineage>
        <taxon>Bacteria</taxon>
        <taxon>Pseudomonadati</taxon>
        <taxon>Pseudomonadota</taxon>
        <taxon>Gammaproteobacteria</taxon>
        <taxon>Aeromonadales</taxon>
        <taxon>Aeromonadaceae</taxon>
        <taxon>Zobellella</taxon>
    </lineage>
</organism>
<dbReference type="Gene3D" id="1.20.120.530">
    <property type="entry name" value="GntR ligand-binding domain-like"/>
    <property type="match status" value="1"/>
</dbReference>
<dbReference type="InterPro" id="IPR011711">
    <property type="entry name" value="GntR_C"/>
</dbReference>
<dbReference type="PANTHER" id="PTHR43537">
    <property type="entry name" value="TRANSCRIPTIONAL REGULATOR, GNTR FAMILY"/>
    <property type="match status" value="1"/>
</dbReference>
<evidence type="ECO:0000313" key="6">
    <source>
        <dbReference type="Proteomes" id="UP000240243"/>
    </source>
</evidence>
<dbReference type="Pfam" id="PF07729">
    <property type="entry name" value="FCD"/>
    <property type="match status" value="1"/>
</dbReference>
<dbReference type="Proteomes" id="UP000240243">
    <property type="component" value="Unassembled WGS sequence"/>
</dbReference>
<dbReference type="Gene3D" id="1.10.10.10">
    <property type="entry name" value="Winged helix-like DNA-binding domain superfamily/Winged helix DNA-binding domain"/>
    <property type="match status" value="1"/>
</dbReference>